<dbReference type="SUPFAM" id="SSF51735">
    <property type="entry name" value="NAD(P)-binding Rossmann-fold domains"/>
    <property type="match status" value="1"/>
</dbReference>
<organism evidence="4 5">
    <name type="scientific">Novosphingobium aquae</name>
    <dbReference type="NCBI Taxonomy" id="3133435"/>
    <lineage>
        <taxon>Bacteria</taxon>
        <taxon>Pseudomonadati</taxon>
        <taxon>Pseudomonadota</taxon>
        <taxon>Alphaproteobacteria</taxon>
        <taxon>Sphingomonadales</taxon>
        <taxon>Sphingomonadaceae</taxon>
        <taxon>Novosphingobium</taxon>
    </lineage>
</organism>
<proteinExistence type="predicted"/>
<dbReference type="Pfam" id="PF08240">
    <property type="entry name" value="ADH_N"/>
    <property type="match status" value="1"/>
</dbReference>
<sequence length="369" mass="38234">MSTTGQQVTTTLGADGKLTVAVGNREWADPTGTEVLVKIEAAPINPSDLALLFGMADLAGAEYSPGKLVADMPAPAVKAMAGRKGQTLDVGAEGAGTVIAAGDDPYAQSLIGKRVACRSGAMYATHTLTDSRACIPLPDHITAEQGAGAFVNPLTALGFVETMRAEGFTGIVHTAAASNLGQMLVRLGATEGIPLVNIVRSDEQVDILKAIGAEHVVDSSKEDFVPKLVAAIEATGAMLGFDAIGGGTMASTIMGAMEQVGSKGAEYSRYGSNVQKKVYIYGALDLGPIVLNRGALGFAWDVSGWLLIPFLAKQGVEGQMRLAGKVIQGLTTTFASHYKAKIGLEEMLTKDVAMAYNAKATGEKYLVAP</sequence>
<protein>
    <submittedName>
        <fullName evidence="4">Zinc-binding dehydrogenase</fullName>
    </submittedName>
</protein>
<dbReference type="Gene3D" id="3.40.50.720">
    <property type="entry name" value="NAD(P)-binding Rossmann-like Domain"/>
    <property type="match status" value="1"/>
</dbReference>
<dbReference type="Proteomes" id="UP001379235">
    <property type="component" value="Unassembled WGS sequence"/>
</dbReference>
<comment type="caution">
    <text evidence="4">The sequence shown here is derived from an EMBL/GenBank/DDBJ whole genome shotgun (WGS) entry which is preliminary data.</text>
</comment>
<evidence type="ECO:0000256" key="2">
    <source>
        <dbReference type="ARBA" id="ARBA00023002"/>
    </source>
</evidence>
<dbReference type="SUPFAM" id="SSF50129">
    <property type="entry name" value="GroES-like"/>
    <property type="match status" value="1"/>
</dbReference>
<evidence type="ECO:0000256" key="1">
    <source>
        <dbReference type="ARBA" id="ARBA00022857"/>
    </source>
</evidence>
<dbReference type="InterPro" id="IPR013154">
    <property type="entry name" value="ADH-like_N"/>
</dbReference>
<evidence type="ECO:0000313" key="5">
    <source>
        <dbReference type="Proteomes" id="UP001379235"/>
    </source>
</evidence>
<evidence type="ECO:0000313" key="4">
    <source>
        <dbReference type="EMBL" id="MEJ6008498.1"/>
    </source>
</evidence>
<reference evidence="4 5" key="1">
    <citation type="submission" date="2024-03" db="EMBL/GenBank/DDBJ databases">
        <authorList>
            <person name="Jo J.-H."/>
        </authorList>
    </citation>
    <scope>NUCLEOTIDE SEQUENCE [LARGE SCALE GENOMIC DNA]</scope>
    <source>
        <strain evidence="4 5">AS3R-12</strain>
    </source>
</reference>
<accession>A0ABU8S4S5</accession>
<feature type="domain" description="Enoyl reductase (ER)" evidence="3">
    <location>
        <begin position="13"/>
        <end position="367"/>
    </location>
</feature>
<dbReference type="Gene3D" id="3.90.180.10">
    <property type="entry name" value="Medium-chain alcohol dehydrogenases, catalytic domain"/>
    <property type="match status" value="1"/>
</dbReference>
<dbReference type="EMBL" id="JBBHJY010000001">
    <property type="protein sequence ID" value="MEJ6008498.1"/>
    <property type="molecule type" value="Genomic_DNA"/>
</dbReference>
<dbReference type="InterPro" id="IPR011032">
    <property type="entry name" value="GroES-like_sf"/>
</dbReference>
<dbReference type="InterPro" id="IPR036291">
    <property type="entry name" value="NAD(P)-bd_dom_sf"/>
</dbReference>
<dbReference type="SMART" id="SM00829">
    <property type="entry name" value="PKS_ER"/>
    <property type="match status" value="1"/>
</dbReference>
<evidence type="ECO:0000259" key="3">
    <source>
        <dbReference type="SMART" id="SM00829"/>
    </source>
</evidence>
<gene>
    <name evidence="4" type="ORF">WG900_01045</name>
</gene>
<dbReference type="PANTHER" id="PTHR48106:SF18">
    <property type="entry name" value="QUINONE OXIDOREDUCTASE PIG3"/>
    <property type="match status" value="1"/>
</dbReference>
<keyword evidence="2" id="KW-0560">Oxidoreductase</keyword>
<dbReference type="InterPro" id="IPR020843">
    <property type="entry name" value="ER"/>
</dbReference>
<name>A0ABU8S4S5_9SPHN</name>
<keyword evidence="1" id="KW-0521">NADP</keyword>
<keyword evidence="5" id="KW-1185">Reference proteome</keyword>
<dbReference type="PANTHER" id="PTHR48106">
    <property type="entry name" value="QUINONE OXIDOREDUCTASE PIG3-RELATED"/>
    <property type="match status" value="1"/>
</dbReference>
<dbReference type="CDD" id="cd08291">
    <property type="entry name" value="ETR_like_1"/>
    <property type="match status" value="1"/>
</dbReference>